<evidence type="ECO:0000256" key="4">
    <source>
        <dbReference type="ARBA" id="ARBA00022694"/>
    </source>
</evidence>
<dbReference type="AlphaFoldDB" id="A0A7C0ZHV7"/>
<dbReference type="GO" id="GO:0017150">
    <property type="term" value="F:tRNA dihydrouridine synthase activity"/>
    <property type="evidence" value="ECO:0007669"/>
    <property type="project" value="InterPro"/>
</dbReference>
<dbReference type="PROSITE" id="PS01136">
    <property type="entry name" value="UPF0034"/>
    <property type="match status" value="1"/>
</dbReference>
<dbReference type="InterPro" id="IPR013785">
    <property type="entry name" value="Aldolase_TIM"/>
</dbReference>
<protein>
    <submittedName>
        <fullName evidence="8">tRNA-dihydrouridine synthase family protein</fullName>
    </submittedName>
</protein>
<comment type="caution">
    <text evidence="8">The sequence shown here is derived from an EMBL/GenBank/DDBJ whole genome shotgun (WGS) entry which is preliminary data.</text>
</comment>
<accession>A0A7C0ZHV7</accession>
<dbReference type="SUPFAM" id="SSF51395">
    <property type="entry name" value="FMN-linked oxidoreductases"/>
    <property type="match status" value="1"/>
</dbReference>
<dbReference type="Gene3D" id="3.20.20.70">
    <property type="entry name" value="Aldolase class I"/>
    <property type="match status" value="1"/>
</dbReference>
<dbReference type="Pfam" id="PF01207">
    <property type="entry name" value="Dus"/>
    <property type="match status" value="1"/>
</dbReference>
<evidence type="ECO:0000256" key="6">
    <source>
        <dbReference type="ARBA" id="ARBA00023002"/>
    </source>
</evidence>
<keyword evidence="4" id="KW-0819">tRNA processing</keyword>
<evidence type="ECO:0000256" key="1">
    <source>
        <dbReference type="ARBA" id="ARBA00001917"/>
    </source>
</evidence>
<keyword evidence="2" id="KW-0285">Flavoprotein</keyword>
<dbReference type="Proteomes" id="UP000885847">
    <property type="component" value="Unassembled WGS sequence"/>
</dbReference>
<dbReference type="InterPro" id="IPR035587">
    <property type="entry name" value="DUS-like_FMN-bd"/>
</dbReference>
<dbReference type="EMBL" id="DQWE01000275">
    <property type="protein sequence ID" value="HDI83283.1"/>
    <property type="molecule type" value="Genomic_DNA"/>
</dbReference>
<dbReference type="InterPro" id="IPR018517">
    <property type="entry name" value="tRNA_hU_synthase_CS"/>
</dbReference>
<proteinExistence type="predicted"/>
<gene>
    <name evidence="8" type="ORF">ENF18_05780</name>
</gene>
<keyword evidence="6" id="KW-0560">Oxidoreductase</keyword>
<dbReference type="PANTHER" id="PTHR45846:SF1">
    <property type="entry name" value="TRNA-DIHYDROURIDINE(47) SYNTHASE [NAD(P)(+)]-LIKE"/>
    <property type="match status" value="1"/>
</dbReference>
<evidence type="ECO:0000256" key="5">
    <source>
        <dbReference type="ARBA" id="ARBA00022857"/>
    </source>
</evidence>
<comment type="cofactor">
    <cofactor evidence="1">
        <name>FMN</name>
        <dbReference type="ChEBI" id="CHEBI:58210"/>
    </cofactor>
</comment>
<dbReference type="PANTHER" id="PTHR45846">
    <property type="entry name" value="TRNA-DIHYDROURIDINE(47) SYNTHASE [NAD(P)(+)]-LIKE"/>
    <property type="match status" value="1"/>
</dbReference>
<evidence type="ECO:0000259" key="7">
    <source>
        <dbReference type="Pfam" id="PF01207"/>
    </source>
</evidence>
<evidence type="ECO:0000256" key="2">
    <source>
        <dbReference type="ARBA" id="ARBA00022630"/>
    </source>
</evidence>
<evidence type="ECO:0000256" key="3">
    <source>
        <dbReference type="ARBA" id="ARBA00022643"/>
    </source>
</evidence>
<evidence type="ECO:0000313" key="8">
    <source>
        <dbReference type="EMBL" id="HDI83283.1"/>
    </source>
</evidence>
<feature type="domain" description="DUS-like FMN-binding" evidence="7">
    <location>
        <begin position="7"/>
        <end position="282"/>
    </location>
</feature>
<dbReference type="GO" id="GO:0003723">
    <property type="term" value="F:RNA binding"/>
    <property type="evidence" value="ECO:0007669"/>
    <property type="project" value="TreeGrafter"/>
</dbReference>
<sequence>MFPYLFLAPLAGYTTSSVRLFFRLHGADMVFTEMVSAKAILLGSKKTLSLAAFKEKERPIGVQIFGGDPILLSEAAQVIEENLKPDMIDINMGCPVRKVIKQGYGAALLENKETALRIAHDVSRAVKIPVSVKTRTGFDRPIGLGFFLELASTGISLLTIHGRTARSFFSGDVDWDFIHRLAERSPIPVIGNGGLKTPEHVREKLRIGNISGVMIGMAAVSDPFIFMKVRGKSIPDNPEVYFLKFIMEKGEGVNVVKRFALNMLKNRFNVRKYRGMIARSRDSEEILKLVEECVNV</sequence>
<reference evidence="8" key="1">
    <citation type="journal article" date="2020" name="mSystems">
        <title>Genome- and Community-Level Interaction Insights into Carbon Utilization and Element Cycling Functions of Hydrothermarchaeota in Hydrothermal Sediment.</title>
        <authorList>
            <person name="Zhou Z."/>
            <person name="Liu Y."/>
            <person name="Xu W."/>
            <person name="Pan J."/>
            <person name="Luo Z.H."/>
            <person name="Li M."/>
        </authorList>
    </citation>
    <scope>NUCLEOTIDE SEQUENCE [LARGE SCALE GENOMIC DNA]</scope>
    <source>
        <strain evidence="8">HyVt-102</strain>
    </source>
</reference>
<organism evidence="8">
    <name type="scientific">candidate division WOR-3 bacterium</name>
    <dbReference type="NCBI Taxonomy" id="2052148"/>
    <lineage>
        <taxon>Bacteria</taxon>
        <taxon>Bacteria division WOR-3</taxon>
    </lineage>
</organism>
<dbReference type="GO" id="GO:0050660">
    <property type="term" value="F:flavin adenine dinucleotide binding"/>
    <property type="evidence" value="ECO:0007669"/>
    <property type="project" value="InterPro"/>
</dbReference>
<keyword evidence="5" id="KW-0521">NADP</keyword>
<name>A0A7C0ZHV7_UNCW3</name>
<dbReference type="CDD" id="cd02801">
    <property type="entry name" value="DUS_like_FMN"/>
    <property type="match status" value="1"/>
</dbReference>
<keyword evidence="3" id="KW-0288">FMN</keyword>